<evidence type="ECO:0000256" key="4">
    <source>
        <dbReference type="ARBA" id="ARBA00011825"/>
    </source>
</evidence>
<evidence type="ECO:0000256" key="6">
    <source>
        <dbReference type="ARBA" id="ARBA00022664"/>
    </source>
</evidence>
<evidence type="ECO:0000256" key="10">
    <source>
        <dbReference type="SAM" id="MobiDB-lite"/>
    </source>
</evidence>
<keyword evidence="7" id="KW-0508">mRNA splicing</keyword>
<evidence type="ECO:0000256" key="3">
    <source>
        <dbReference type="ARBA" id="ARBA00008218"/>
    </source>
</evidence>
<protein>
    <recommendedName>
        <fullName evidence="5">U4/U6.U5 small nuclear ribonucleoprotein 27 kDa protein</fullName>
    </recommendedName>
    <alternativeName>
        <fullName evidence="9">U4/U6.U5 tri-snRNP-associated protein 3</fullName>
    </alternativeName>
</protein>
<evidence type="ECO:0000256" key="5">
    <source>
        <dbReference type="ARBA" id="ARBA00014357"/>
    </source>
</evidence>
<dbReference type="GO" id="GO:0006397">
    <property type="term" value="P:mRNA processing"/>
    <property type="evidence" value="ECO:0007669"/>
    <property type="project" value="UniProtKB-KW"/>
</dbReference>
<dbReference type="EMBL" id="VBQZ03000089">
    <property type="protein sequence ID" value="MXQ92906.1"/>
    <property type="molecule type" value="Genomic_DNA"/>
</dbReference>
<comment type="subcellular location">
    <subcellularLocation>
        <location evidence="2">Nucleus</location>
    </subcellularLocation>
</comment>
<dbReference type="InterPro" id="IPR013957">
    <property type="entry name" value="SNRNP27"/>
</dbReference>
<evidence type="ECO:0000313" key="12">
    <source>
        <dbReference type="EMBL" id="MXQ92906.1"/>
    </source>
</evidence>
<sequence length="184" mass="19437">MTTLFSTEPLGSEEVIPGWGSLPSLDAGTLASRFIVSQSAVKAQFPALPEVVAQPFPGRLVLEKDSKWVAVAAAPHGGSVGGPGPHPGKENAGAEKGPGPGSEIGEEAVLGPHTEGVPEEDLEGKTEEEIEMMKLMGFASFDSTKGKKVDGSVNAYAINVSQKRKYRQYMNRKGGFNRPLDFIA</sequence>
<comment type="similarity">
    <text evidence="3">Belongs to the SNUT3 family.</text>
</comment>
<evidence type="ECO:0000256" key="9">
    <source>
        <dbReference type="ARBA" id="ARBA00031864"/>
    </source>
</evidence>
<evidence type="ECO:0000256" key="7">
    <source>
        <dbReference type="ARBA" id="ARBA00023187"/>
    </source>
</evidence>
<organism evidence="12 13">
    <name type="scientific">Bos mutus</name>
    <name type="common">wild yak</name>
    <dbReference type="NCBI Taxonomy" id="72004"/>
    <lineage>
        <taxon>Eukaryota</taxon>
        <taxon>Metazoa</taxon>
        <taxon>Chordata</taxon>
        <taxon>Craniata</taxon>
        <taxon>Vertebrata</taxon>
        <taxon>Euteleostomi</taxon>
        <taxon>Mammalia</taxon>
        <taxon>Eutheria</taxon>
        <taxon>Laurasiatheria</taxon>
        <taxon>Artiodactyla</taxon>
        <taxon>Ruminantia</taxon>
        <taxon>Pecora</taxon>
        <taxon>Bovidae</taxon>
        <taxon>Bovinae</taxon>
        <taxon>Bos</taxon>
    </lineage>
</organism>
<evidence type="ECO:0000259" key="11">
    <source>
        <dbReference type="Pfam" id="PF08648"/>
    </source>
</evidence>
<name>A0A6B0RYI6_9CETA</name>
<keyword evidence="6" id="KW-0507">mRNA processing</keyword>
<dbReference type="PANTHER" id="PTHR31077:SF1">
    <property type="entry name" value="U4_U6.U5 SMALL NUCLEAR RIBONUCLEOPROTEIN 27 KDA PROTEIN"/>
    <property type="match status" value="1"/>
</dbReference>
<evidence type="ECO:0000313" key="13">
    <source>
        <dbReference type="Proteomes" id="UP000322234"/>
    </source>
</evidence>
<evidence type="ECO:0000256" key="8">
    <source>
        <dbReference type="ARBA" id="ARBA00023242"/>
    </source>
</evidence>
<evidence type="ECO:0000256" key="1">
    <source>
        <dbReference type="ARBA" id="ARBA00003632"/>
    </source>
</evidence>
<dbReference type="AlphaFoldDB" id="A0A6B0RYI6"/>
<reference evidence="12" key="1">
    <citation type="submission" date="2019-10" db="EMBL/GenBank/DDBJ databases">
        <title>The sequence and de novo assembly of the wild yak genome.</title>
        <authorList>
            <person name="Liu Y."/>
        </authorList>
    </citation>
    <scope>NUCLEOTIDE SEQUENCE [LARGE SCALE GENOMIC DNA]</scope>
    <source>
        <strain evidence="12">WY2019</strain>
    </source>
</reference>
<feature type="domain" description="U4/U6.U5 small nuclear ribonucleoprotein 27kDa protein" evidence="11">
    <location>
        <begin position="127"/>
        <end position="182"/>
    </location>
</feature>
<dbReference type="GO" id="GO:0071011">
    <property type="term" value="C:precatalytic spliceosome"/>
    <property type="evidence" value="ECO:0007669"/>
    <property type="project" value="TreeGrafter"/>
</dbReference>
<gene>
    <name evidence="12" type="ORF">E5288_WYG017574</name>
</gene>
<dbReference type="GO" id="GO:0008380">
    <property type="term" value="P:RNA splicing"/>
    <property type="evidence" value="ECO:0007669"/>
    <property type="project" value="UniProtKB-KW"/>
</dbReference>
<dbReference type="Pfam" id="PF08648">
    <property type="entry name" value="SNRNP27"/>
    <property type="match status" value="1"/>
</dbReference>
<feature type="region of interest" description="Disordered" evidence="10">
    <location>
        <begin position="75"/>
        <end position="123"/>
    </location>
</feature>
<comment type="caution">
    <text evidence="12">The sequence shown here is derived from an EMBL/GenBank/DDBJ whole genome shotgun (WGS) entry which is preliminary data.</text>
</comment>
<comment type="subunit">
    <text evidence="4">Part of a tri-snRNP complex.</text>
</comment>
<dbReference type="Proteomes" id="UP000322234">
    <property type="component" value="Unassembled WGS sequence"/>
</dbReference>
<proteinExistence type="inferred from homology"/>
<evidence type="ECO:0000256" key="2">
    <source>
        <dbReference type="ARBA" id="ARBA00004123"/>
    </source>
</evidence>
<keyword evidence="13" id="KW-1185">Reference proteome</keyword>
<keyword evidence="8" id="KW-0539">Nucleus</keyword>
<comment type="function">
    <text evidence="1">May play a role in mRNA splicing.</text>
</comment>
<accession>A0A6B0RYI6</accession>
<dbReference type="PANTHER" id="PTHR31077">
    <property type="entry name" value="U4/U6.U5 SMALL NUCLEAR RIBONUCLEOPROTEIN 27 KDA PROTEIN"/>
    <property type="match status" value="1"/>
</dbReference>